<comment type="caution">
    <text evidence="2">The sequence shown here is derived from an EMBL/GenBank/DDBJ whole genome shotgun (WGS) entry which is preliminary data.</text>
</comment>
<sequence length="152" mass="16739">MNQERQYQATESCHPDWSLAAPEPTKPRPGEIVRLSRPSIGRPDLPEHTYIRIVKFQKDPIREPGRPSLLITEAENNIGSWVAYSRGQAEAIFKASPPAPPSDEYQRGSGAWDAWRLGYADALDGVASSHRVLPGGLTTSYNQGWKAANAVS</sequence>
<feature type="compositionally biased region" description="Polar residues" evidence="1">
    <location>
        <begin position="1"/>
        <end position="11"/>
    </location>
</feature>
<feature type="region of interest" description="Disordered" evidence="1">
    <location>
        <begin position="1"/>
        <end position="40"/>
    </location>
</feature>
<evidence type="ECO:0000313" key="2">
    <source>
        <dbReference type="EMBL" id="KKN89713.1"/>
    </source>
</evidence>
<evidence type="ECO:0000256" key="1">
    <source>
        <dbReference type="SAM" id="MobiDB-lite"/>
    </source>
</evidence>
<reference evidence="2" key="1">
    <citation type="journal article" date="2015" name="Nature">
        <title>Complex archaea that bridge the gap between prokaryotes and eukaryotes.</title>
        <authorList>
            <person name="Spang A."/>
            <person name="Saw J.H."/>
            <person name="Jorgensen S.L."/>
            <person name="Zaremba-Niedzwiedzka K."/>
            <person name="Martijn J."/>
            <person name="Lind A.E."/>
            <person name="van Eijk R."/>
            <person name="Schleper C."/>
            <person name="Guy L."/>
            <person name="Ettema T.J."/>
        </authorList>
    </citation>
    <scope>NUCLEOTIDE SEQUENCE</scope>
</reference>
<organism evidence="2">
    <name type="scientific">marine sediment metagenome</name>
    <dbReference type="NCBI Taxonomy" id="412755"/>
    <lineage>
        <taxon>unclassified sequences</taxon>
        <taxon>metagenomes</taxon>
        <taxon>ecological metagenomes</taxon>
    </lineage>
</organism>
<name>A0A0F9XD66_9ZZZZ</name>
<gene>
    <name evidence="2" type="ORF">LCGC14_0235590</name>
</gene>
<dbReference type="AlphaFoldDB" id="A0A0F9XD66"/>
<proteinExistence type="predicted"/>
<dbReference type="EMBL" id="LAZR01000116">
    <property type="protein sequence ID" value="KKN89713.1"/>
    <property type="molecule type" value="Genomic_DNA"/>
</dbReference>
<accession>A0A0F9XD66</accession>
<protein>
    <submittedName>
        <fullName evidence="2">Uncharacterized protein</fullName>
    </submittedName>
</protein>